<organism evidence="4 5">
    <name type="scientific">Rhizobium rhizogenes</name>
    <name type="common">Agrobacterium rhizogenes</name>
    <dbReference type="NCBI Taxonomy" id="359"/>
    <lineage>
        <taxon>Bacteria</taxon>
        <taxon>Pseudomonadati</taxon>
        <taxon>Pseudomonadota</taxon>
        <taxon>Alphaproteobacteria</taxon>
        <taxon>Hyphomicrobiales</taxon>
        <taxon>Rhizobiaceae</taxon>
        <taxon>Rhizobium/Agrobacterium group</taxon>
        <taxon>Rhizobium</taxon>
    </lineage>
</organism>
<dbReference type="InterPro" id="IPR002168">
    <property type="entry name" value="Lipase_GDXG_HIS_AS"/>
</dbReference>
<evidence type="ECO:0000313" key="5">
    <source>
        <dbReference type="Proteomes" id="UP000528185"/>
    </source>
</evidence>
<evidence type="ECO:0000313" key="4">
    <source>
        <dbReference type="EMBL" id="CAD0216686.1"/>
    </source>
</evidence>
<dbReference type="KEGG" id="aro:B0909_13345"/>
<dbReference type="Pfam" id="PF07859">
    <property type="entry name" value="Abhydrolase_3"/>
    <property type="match status" value="1"/>
</dbReference>
<sequence length="330" mass="35803">MVRDAVFPPVIRQDVQNFLDNANSIPGPKLYEMEPQEARARFLEDIRLTDLPIEKLPVIRDLAIPAAAGFIPARIYDRREQKREDPTPTVVFFHGGGFVIGNLDSHAGFCAEMARSLDLPVVAIDYRLAPEAKWPAAPDDCEVAARWVAESPAALGFDVSGLILVGDSAGGNLAIVSALALRDRPAKVPVLIQAPIYPATDISRPYPSAREFAEGFLLTAPMLDWFITCYGADAQDHRTSPVLADLDGLPSAIVVTAGLDPLRDQGRAYATALAEAGVDVWFHEAEGNVHGFVALRQAIPSATADVAWILTMLRTEIHRIAAQNLPADIR</sequence>
<reference evidence="4 5" key="1">
    <citation type="submission" date="2020-06" db="EMBL/GenBank/DDBJ databases">
        <authorList>
            <person name="De Coninck B."/>
            <person name="Ibrahim H."/>
        </authorList>
    </citation>
    <scope>NUCLEOTIDE SEQUENCE [LARGE SCALE GENOMIC DNA]</scope>
    <source>
        <strain evidence="4">Ag_rhizogenes_K599</strain>
    </source>
</reference>
<dbReference type="InterPro" id="IPR013094">
    <property type="entry name" value="AB_hydrolase_3"/>
</dbReference>
<dbReference type="PANTHER" id="PTHR48081">
    <property type="entry name" value="AB HYDROLASE SUPERFAMILY PROTEIN C4A8.06C"/>
    <property type="match status" value="1"/>
</dbReference>
<dbReference type="SUPFAM" id="SSF53474">
    <property type="entry name" value="alpha/beta-Hydrolases"/>
    <property type="match status" value="1"/>
</dbReference>
<dbReference type="AlphaFoldDB" id="A0AAN2A894"/>
<dbReference type="PANTHER" id="PTHR48081:SF8">
    <property type="entry name" value="ALPHA_BETA HYDROLASE FOLD-3 DOMAIN-CONTAINING PROTEIN-RELATED"/>
    <property type="match status" value="1"/>
</dbReference>
<protein>
    <submittedName>
        <fullName evidence="4">Acetyl esterase</fullName>
    </submittedName>
</protein>
<evidence type="ECO:0000256" key="1">
    <source>
        <dbReference type="ARBA" id="ARBA00010515"/>
    </source>
</evidence>
<dbReference type="PROSITE" id="PS01173">
    <property type="entry name" value="LIPASE_GDXG_HIS"/>
    <property type="match status" value="1"/>
</dbReference>
<comment type="similarity">
    <text evidence="1">Belongs to the 'GDXG' lipolytic enzyme family.</text>
</comment>
<feature type="domain" description="Alpha/beta hydrolase fold-3" evidence="3">
    <location>
        <begin position="90"/>
        <end position="293"/>
    </location>
</feature>
<dbReference type="RefSeq" id="WP_065116732.1">
    <property type="nucleotide sequence ID" value="NZ_CAICSX020000002.1"/>
</dbReference>
<dbReference type="Proteomes" id="UP000528185">
    <property type="component" value="Unassembled WGS sequence"/>
</dbReference>
<dbReference type="InterPro" id="IPR029058">
    <property type="entry name" value="AB_hydrolase_fold"/>
</dbReference>
<dbReference type="EMBL" id="CAICSX020000002">
    <property type="protein sequence ID" value="CAD0216686.1"/>
    <property type="molecule type" value="Genomic_DNA"/>
</dbReference>
<accession>A0AAN2A894</accession>
<gene>
    <name evidence="4" type="primary">aes</name>
    <name evidence="4" type="ORF">AGRHK599_LOCUS4949</name>
</gene>
<name>A0AAN2A894_RHIRH</name>
<evidence type="ECO:0000259" key="3">
    <source>
        <dbReference type="Pfam" id="PF07859"/>
    </source>
</evidence>
<keyword evidence="2" id="KW-0378">Hydrolase</keyword>
<dbReference type="InterPro" id="IPR050300">
    <property type="entry name" value="GDXG_lipolytic_enzyme"/>
</dbReference>
<evidence type="ECO:0000256" key="2">
    <source>
        <dbReference type="ARBA" id="ARBA00022801"/>
    </source>
</evidence>
<dbReference type="Gene3D" id="3.40.50.1820">
    <property type="entry name" value="alpha/beta hydrolase"/>
    <property type="match status" value="1"/>
</dbReference>
<comment type="caution">
    <text evidence="4">The sequence shown here is derived from an EMBL/GenBank/DDBJ whole genome shotgun (WGS) entry which is preliminary data.</text>
</comment>
<dbReference type="GO" id="GO:0016787">
    <property type="term" value="F:hydrolase activity"/>
    <property type="evidence" value="ECO:0007669"/>
    <property type="project" value="UniProtKB-KW"/>
</dbReference>
<proteinExistence type="inferred from homology"/>